<evidence type="ECO:0000256" key="2">
    <source>
        <dbReference type="SAM" id="MobiDB-lite"/>
    </source>
</evidence>
<feature type="coiled-coil region" evidence="1">
    <location>
        <begin position="876"/>
        <end position="948"/>
    </location>
</feature>
<name>A0A813H2I8_POLGL</name>
<feature type="compositionally biased region" description="Low complexity" evidence="2">
    <location>
        <begin position="1097"/>
        <end position="1136"/>
    </location>
</feature>
<feature type="region of interest" description="Disordered" evidence="2">
    <location>
        <begin position="1151"/>
        <end position="1175"/>
    </location>
</feature>
<feature type="region of interest" description="Disordered" evidence="2">
    <location>
        <begin position="380"/>
        <end position="409"/>
    </location>
</feature>
<feature type="region of interest" description="Disordered" evidence="2">
    <location>
        <begin position="1301"/>
        <end position="1337"/>
    </location>
</feature>
<proteinExistence type="predicted"/>
<feature type="compositionally biased region" description="Gly residues" evidence="2">
    <location>
        <begin position="1212"/>
        <end position="1223"/>
    </location>
</feature>
<reference evidence="4" key="1">
    <citation type="submission" date="2021-02" db="EMBL/GenBank/DDBJ databases">
        <authorList>
            <person name="Dougan E. K."/>
            <person name="Rhodes N."/>
            <person name="Thang M."/>
            <person name="Chan C."/>
        </authorList>
    </citation>
    <scope>NUCLEOTIDE SEQUENCE</scope>
</reference>
<feature type="compositionally biased region" description="Low complexity" evidence="2">
    <location>
        <begin position="1247"/>
        <end position="1262"/>
    </location>
</feature>
<dbReference type="Pfam" id="PF12237">
    <property type="entry name" value="PCIF1_WW"/>
    <property type="match status" value="1"/>
</dbReference>
<accession>A0A813H2I8</accession>
<feature type="compositionally biased region" description="Gly residues" evidence="2">
    <location>
        <begin position="1263"/>
        <end position="1276"/>
    </location>
</feature>
<dbReference type="InterPro" id="IPR022035">
    <property type="entry name" value="PCIF1_WW"/>
</dbReference>
<evidence type="ECO:0000259" key="3">
    <source>
        <dbReference type="Pfam" id="PF12237"/>
    </source>
</evidence>
<dbReference type="OrthoDB" id="418633at2759"/>
<keyword evidence="1" id="KW-0175">Coiled coil</keyword>
<feature type="region of interest" description="Disordered" evidence="2">
    <location>
        <begin position="756"/>
        <end position="790"/>
    </location>
</feature>
<feature type="region of interest" description="Disordered" evidence="2">
    <location>
        <begin position="1001"/>
        <end position="1029"/>
    </location>
</feature>
<comment type="caution">
    <text evidence="4">The sequence shown here is derived from an EMBL/GenBank/DDBJ whole genome shotgun (WGS) entry which is preliminary data.</text>
</comment>
<gene>
    <name evidence="4" type="ORF">PGLA1383_LOCUS47917</name>
</gene>
<sequence>LNNAAPEPWLPLDVPRDILYDGARIAALLDIRHLIGPRTEPQERLTHILMDHDLHPVRQGGDYLIPNAESPLWQTLQVSDAQRRSIQQRIKQIPHEALSQRVSWSGEAEVWVGRHKISCRPRDIQALDARWVPAPKDERKPLEIARLLALYSVFDNPLSNRRNGVHLGLDPEIRRHCDFELFASPLNAAVANGRFSSKWPHIEWRFGSIGSYPSVIDYLPVNSVVCINPPFTEAYLADVMARLAELKLRFRLRIAVPILDVPWRKKLQSALPSPQLLKTYYDASCETQADVLHPTLLWEDPRCPPRPGGVGCPSGMGGGCGGLGGGYPSPWSPDPAGAALAAAALAAAAAAAASGANGWQVGGLAVGVVGAPVAASVAAAPSPGAADEEQGETKDGGSEHDEEWPSLDLTKGGVSEFECLDFDVRRVSLALPANGYRSAGCVRQVEAMAFAAKALRSPRPEDSATALKRTVQGSMALQPEETIAFLSRMAGKLVEKPVHIDEQAWRNSLVDLHLVMSCCKSLFVTLEHHREAMLRVSVEIVTCRQSRVALFWDDYWWSDDQKREAFKAIVEEKLQAVVKWKNGCVSGAPNEAMDGSDGNEAAALAEQELGEERAAREKAERALKSAELSLTSLRSEVEEAGGRATFLERSNHKLTDEVAQLRKSLDGDDKAKQLAEALSKLAVTEARLQEASEASAAGGGRGGMDAASTELAGAGLLEAQARLRDAEAELGSLRNTQKRLEGELVKERAALRALESDGAGGAGGGRGGKRAGFSEDGGSEAGSTPAALKAARAEAAEKAAVEREAEAAKGRLVAEEEAKRLSAELEEAQRELQELRAGAAGQAGADVGPDGARRNSGLLGAEDLGLGPAANSDDHEATLKENQRLLKEKMALLKQQEEELQDLHTRLEKQQNRMTAQAKNISDLKDDKEELEKMKLKILRTLHNQREQIKMLQSLAARRGMATVMEEMMQESGLTATQNSDEWSIFGRLYDDALRRQEKQRQWEANRAGGSTGGAARVGGRQVGGGGGGEVEVEAAAEVVRPCSRCGQLPAEQRGSPRERTESCHSQQGNGNGGSSGSHAAPQNQKRDRTHSMGISPSAPALQQQQHQTHHAQQSHQANQLHQTHQSQQQHNQQPTLNQQQPLFRIEGMPVLGTSSSTMSSPGAGRERLLSGRTDSQRSIATEPGFLDHWGGAGLNLDRPVSGHSGRSGSLSGQGGAVGGGRGYPPVSSGQGEAHHLPQHQQGQPRGGSEPSPCGSESLPHLSGGGGGRHGYGGASLGPPPLGISRSSPVLNYLRQANDRSNVRKFSGGSRLGHKRQHAADKSWRAEGPGPTPSHVQSAERAAGLTGPLGCQLFGRSLQCPSSTLH</sequence>
<feature type="region of interest" description="Disordered" evidence="2">
    <location>
        <begin position="1047"/>
        <end position="1136"/>
    </location>
</feature>
<feature type="domain" description="PCIF1 WW" evidence="3">
    <location>
        <begin position="176"/>
        <end position="249"/>
    </location>
</feature>
<feature type="compositionally biased region" description="Gly residues" evidence="2">
    <location>
        <begin position="1010"/>
        <end position="1029"/>
    </location>
</feature>
<feature type="compositionally biased region" description="Low complexity" evidence="2">
    <location>
        <begin position="836"/>
        <end position="850"/>
    </location>
</feature>
<feature type="region of interest" description="Disordered" evidence="2">
    <location>
        <begin position="1198"/>
        <end position="1283"/>
    </location>
</feature>
<feature type="non-terminal residue" evidence="4">
    <location>
        <position position="1"/>
    </location>
</feature>
<feature type="region of interest" description="Disordered" evidence="2">
    <location>
        <begin position="836"/>
        <end position="875"/>
    </location>
</feature>
<dbReference type="Proteomes" id="UP000654075">
    <property type="component" value="Unassembled WGS sequence"/>
</dbReference>
<protein>
    <recommendedName>
        <fullName evidence="3">PCIF1 WW domain-containing protein</fullName>
    </recommendedName>
</protein>
<evidence type="ECO:0000313" key="5">
    <source>
        <dbReference type="Proteomes" id="UP000654075"/>
    </source>
</evidence>
<feature type="compositionally biased region" description="Low complexity" evidence="2">
    <location>
        <begin position="1202"/>
        <end position="1211"/>
    </location>
</feature>
<dbReference type="EMBL" id="CAJNNV010030246">
    <property type="protein sequence ID" value="CAE8631915.1"/>
    <property type="molecule type" value="Genomic_DNA"/>
</dbReference>
<evidence type="ECO:0000313" key="4">
    <source>
        <dbReference type="EMBL" id="CAE8631915.1"/>
    </source>
</evidence>
<evidence type="ECO:0000256" key="1">
    <source>
        <dbReference type="SAM" id="Coils"/>
    </source>
</evidence>
<keyword evidence="5" id="KW-1185">Reference proteome</keyword>
<dbReference type="SUPFAM" id="SSF57997">
    <property type="entry name" value="Tropomyosin"/>
    <property type="match status" value="1"/>
</dbReference>
<organism evidence="4 5">
    <name type="scientific">Polarella glacialis</name>
    <name type="common">Dinoflagellate</name>
    <dbReference type="NCBI Taxonomy" id="89957"/>
    <lineage>
        <taxon>Eukaryota</taxon>
        <taxon>Sar</taxon>
        <taxon>Alveolata</taxon>
        <taxon>Dinophyceae</taxon>
        <taxon>Suessiales</taxon>
        <taxon>Suessiaceae</taxon>
        <taxon>Polarella</taxon>
    </lineage>
</organism>